<reference evidence="1" key="2">
    <citation type="submission" date="2022-01" db="EMBL/GenBank/DDBJ databases">
        <authorList>
            <person name="Yamashiro T."/>
            <person name="Shiraishi A."/>
            <person name="Satake H."/>
            <person name="Nakayama K."/>
        </authorList>
    </citation>
    <scope>NUCLEOTIDE SEQUENCE</scope>
</reference>
<reference evidence="1" key="1">
    <citation type="journal article" date="2022" name="Int. J. Mol. Sci.">
        <title>Draft Genome of Tanacetum Coccineum: Genomic Comparison of Closely Related Tanacetum-Family Plants.</title>
        <authorList>
            <person name="Yamashiro T."/>
            <person name="Shiraishi A."/>
            <person name="Nakayama K."/>
            <person name="Satake H."/>
        </authorList>
    </citation>
    <scope>NUCLEOTIDE SEQUENCE</scope>
</reference>
<evidence type="ECO:0008006" key="3">
    <source>
        <dbReference type="Google" id="ProtNLM"/>
    </source>
</evidence>
<accession>A0ABQ5GLL4</accession>
<dbReference type="Gene3D" id="1.10.340.70">
    <property type="match status" value="1"/>
</dbReference>
<keyword evidence="2" id="KW-1185">Reference proteome</keyword>
<organism evidence="1 2">
    <name type="scientific">Tanacetum coccineum</name>
    <dbReference type="NCBI Taxonomy" id="301880"/>
    <lineage>
        <taxon>Eukaryota</taxon>
        <taxon>Viridiplantae</taxon>
        <taxon>Streptophyta</taxon>
        <taxon>Embryophyta</taxon>
        <taxon>Tracheophyta</taxon>
        <taxon>Spermatophyta</taxon>
        <taxon>Magnoliopsida</taxon>
        <taxon>eudicotyledons</taxon>
        <taxon>Gunneridae</taxon>
        <taxon>Pentapetalae</taxon>
        <taxon>asterids</taxon>
        <taxon>campanulids</taxon>
        <taxon>Asterales</taxon>
        <taxon>Asteraceae</taxon>
        <taxon>Asteroideae</taxon>
        <taxon>Anthemideae</taxon>
        <taxon>Anthemidinae</taxon>
        <taxon>Tanacetum</taxon>
    </lineage>
</organism>
<comment type="caution">
    <text evidence="1">The sequence shown here is derived from an EMBL/GenBank/DDBJ whole genome shotgun (WGS) entry which is preliminary data.</text>
</comment>
<gene>
    <name evidence="1" type="ORF">Tco_1042850</name>
</gene>
<dbReference type="Proteomes" id="UP001151760">
    <property type="component" value="Unassembled WGS sequence"/>
</dbReference>
<evidence type="ECO:0000313" key="2">
    <source>
        <dbReference type="Proteomes" id="UP001151760"/>
    </source>
</evidence>
<proteinExistence type="predicted"/>
<name>A0ABQ5GLL4_9ASTR</name>
<protein>
    <recommendedName>
        <fullName evidence="3">Reverse transcriptase domain-containing protein</fullName>
    </recommendedName>
</protein>
<dbReference type="EMBL" id="BQNB010018597">
    <property type="protein sequence ID" value="GJT76125.1"/>
    <property type="molecule type" value="Genomic_DNA"/>
</dbReference>
<evidence type="ECO:0000313" key="1">
    <source>
        <dbReference type="EMBL" id="GJT76125.1"/>
    </source>
</evidence>
<sequence length="543" mass="60679">MEKEFIARGGMRVEKFPPGLLILAKDQKCNGPFGLSSIFLLSKMLSQDCSGGFSYSKNLMSLFVIKKGAANVAADHLLRTENPHQSDLEKREITKTFPLETLGMVSFRGDLSTPLFSDIANYHVGNFIVKGMSSQQKSDYEGFKITASRILGSTRCVHGQEAIDILTACHNGPTGGHNGANYTAKKVFDSGFYWPTIYRDAHDLVNQITVVTLVQRQGKIGKKSKLPSKYIQLSCLLNEQLLEPTIFELDWFIACGLECSSSERKLTIWDIDDQGLNCCVQNAFDEDRGFNYCIQTSFDDHQIKKSLEALFMRYLSFPHTKLGVPSSVGNRTDVPVLKRYMHYIKTCRVHSQGSSLGQQFFKDVRSHSVQTIAPPRRQEILLKMSLQASFLKDKMRQIMTTLTAPVPIPRQNVGSLQSKKTDSSQQGCRISLQTKSLELVDKPFGEDIIKLSGLWKNKKDVKSDTTFCLGGTGSEDPLLDHFPELNEALLEWRSGGESCLVSSYHPSIIISVKMFNDDTTSAPTTELAFPSTEPLEWDPVPLL</sequence>